<dbReference type="RefSeq" id="WP_237250754.1">
    <property type="nucleotide sequence ID" value="NZ_JAKJXH010000003.1"/>
</dbReference>
<accession>A0ABS9I2E7</accession>
<gene>
    <name evidence="1" type="ORF">L4G47_04670</name>
</gene>
<proteinExistence type="predicted"/>
<dbReference type="EMBL" id="JAKJXH010000003">
    <property type="protein sequence ID" value="MCF7541514.1"/>
    <property type="molecule type" value="Genomic_DNA"/>
</dbReference>
<dbReference type="GO" id="GO:0006508">
    <property type="term" value="P:proteolysis"/>
    <property type="evidence" value="ECO:0007669"/>
    <property type="project" value="UniProtKB-KW"/>
</dbReference>
<name>A0ABS9I2E7_9PSED</name>
<comment type="caution">
    <text evidence="1">The sequence shown here is derived from an EMBL/GenBank/DDBJ whole genome shotgun (WGS) entry which is preliminary data.</text>
</comment>
<keyword evidence="1" id="KW-0645">Protease</keyword>
<sequence length="251" mass="28918">MLSAAEVTLRNAIDSALTADIGKFWWKKGKLRYRSYTAGIVNTPQPVEYLTNNFQSAFKIARREKGKRPGSNGAPDHQEIVSQANFSTWEFVLDNEFMGNNLIWPKNLGQVFRGTWPTSANMLQFCKDRVSLVRNFRNRVFHHEPAWKRFGVTDEQQAVDHLHEKIHKIIELISWIRPEKIDLPEKSGVIRSAYRACSIAEIERFKCQSKTSTINSMTKLIKVAEAVSVRNEVMKIAVYGKRKVTYTIQRT</sequence>
<keyword evidence="1" id="KW-0378">Hydrolase</keyword>
<evidence type="ECO:0000313" key="1">
    <source>
        <dbReference type="EMBL" id="MCF7541514.1"/>
    </source>
</evidence>
<dbReference type="GO" id="GO:0008233">
    <property type="term" value="F:peptidase activity"/>
    <property type="evidence" value="ECO:0007669"/>
    <property type="project" value="UniProtKB-KW"/>
</dbReference>
<organism evidence="1 2">
    <name type="scientific">Pseudomonas petrae</name>
    <dbReference type="NCBI Taxonomy" id="2912190"/>
    <lineage>
        <taxon>Bacteria</taxon>
        <taxon>Pseudomonadati</taxon>
        <taxon>Pseudomonadota</taxon>
        <taxon>Gammaproteobacteria</taxon>
        <taxon>Pseudomonadales</taxon>
        <taxon>Pseudomonadaceae</taxon>
        <taxon>Pseudomonas</taxon>
    </lineage>
</organism>
<protein>
    <submittedName>
        <fullName evidence="1">CAAX protease</fullName>
    </submittedName>
</protein>
<dbReference type="Proteomes" id="UP001162905">
    <property type="component" value="Unassembled WGS sequence"/>
</dbReference>
<reference evidence="1" key="1">
    <citation type="submission" date="2022-01" db="EMBL/GenBank/DDBJ databases">
        <title>Pseudomonas sp. nov. isolated from Antarctic regolith.</title>
        <authorList>
            <person name="Novakova D."/>
            <person name="Sedlar K."/>
        </authorList>
    </citation>
    <scope>NUCLEOTIDE SEQUENCE</scope>
    <source>
        <strain evidence="1">P2647</strain>
    </source>
</reference>
<evidence type="ECO:0000313" key="2">
    <source>
        <dbReference type="Proteomes" id="UP001162905"/>
    </source>
</evidence>
<keyword evidence="2" id="KW-1185">Reference proteome</keyword>